<dbReference type="InterPro" id="IPR045339">
    <property type="entry name" value="DUF6534"/>
</dbReference>
<dbReference type="OrthoDB" id="2745105at2759"/>
<comment type="caution">
    <text evidence="3">The sequence shown here is derived from an EMBL/GenBank/DDBJ whole genome shotgun (WGS) entry which is preliminary data.</text>
</comment>
<feature type="transmembrane region" description="Helical" evidence="1">
    <location>
        <begin position="124"/>
        <end position="143"/>
    </location>
</feature>
<keyword evidence="4" id="KW-1185">Reference proteome</keyword>
<evidence type="ECO:0000259" key="2">
    <source>
        <dbReference type="Pfam" id="PF20152"/>
    </source>
</evidence>
<dbReference type="EMBL" id="JACAZH010000009">
    <property type="protein sequence ID" value="KAF7358829.1"/>
    <property type="molecule type" value="Genomic_DNA"/>
</dbReference>
<gene>
    <name evidence="3" type="ORF">MSAN_01222500</name>
</gene>
<keyword evidence="1" id="KW-1133">Transmembrane helix</keyword>
<keyword evidence="1" id="KW-0812">Transmembrane</keyword>
<sequence>MSSDSTGLLELRTTYGAIYIGVVFAALFQGMLTVQAYIYYEGFPDDSWVLKWLVAVVWTLDLVHLVVIASVPWLTLVENWGNPAVFLNIPPCLPVHVVLVAVATLLCQAFFLRRLWRFSQKNRILVGILGSGSLIVCALDFFLAVQMLEELRPMTYQGDTAEIASMFSIRAATDLSLALTLVWYLHRGIIGFDRTNFVIARIIQYTVATGLATSILALACVLADVLNPQGFTFMALHFSLGRMYTNALLATLNSRKNLRAALETTHDIQISSTAPVSFLSTQGSLRTEEYALSDRGDKVRTRAAFPQSLAPSILASSSTQSILIVWESDDMDDLLESLNLELAEPDDGIDTGEDDEDDLAIYADIILTKNYKKPIVETSMNCTGIDGQAPGTF</sequence>
<organism evidence="3 4">
    <name type="scientific">Mycena sanguinolenta</name>
    <dbReference type="NCBI Taxonomy" id="230812"/>
    <lineage>
        <taxon>Eukaryota</taxon>
        <taxon>Fungi</taxon>
        <taxon>Dikarya</taxon>
        <taxon>Basidiomycota</taxon>
        <taxon>Agaricomycotina</taxon>
        <taxon>Agaricomycetes</taxon>
        <taxon>Agaricomycetidae</taxon>
        <taxon>Agaricales</taxon>
        <taxon>Marasmiineae</taxon>
        <taxon>Mycenaceae</taxon>
        <taxon>Mycena</taxon>
    </lineage>
</organism>
<feature type="transmembrane region" description="Helical" evidence="1">
    <location>
        <begin position="52"/>
        <end position="73"/>
    </location>
</feature>
<keyword evidence="1" id="KW-0472">Membrane</keyword>
<accession>A0A8H6YH17</accession>
<name>A0A8H6YH17_9AGAR</name>
<evidence type="ECO:0000313" key="4">
    <source>
        <dbReference type="Proteomes" id="UP000623467"/>
    </source>
</evidence>
<protein>
    <submittedName>
        <fullName evidence="3">ANK-REP-REGION domain-containing protein</fullName>
    </submittedName>
</protein>
<evidence type="ECO:0000256" key="1">
    <source>
        <dbReference type="SAM" id="Phobius"/>
    </source>
</evidence>
<dbReference type="PANTHER" id="PTHR40465">
    <property type="entry name" value="CHROMOSOME 1, WHOLE GENOME SHOTGUN SEQUENCE"/>
    <property type="match status" value="1"/>
</dbReference>
<proteinExistence type="predicted"/>
<dbReference type="PANTHER" id="PTHR40465:SF1">
    <property type="entry name" value="DUF6534 DOMAIN-CONTAINING PROTEIN"/>
    <property type="match status" value="1"/>
</dbReference>
<feature type="domain" description="DUF6534" evidence="2">
    <location>
        <begin position="171"/>
        <end position="256"/>
    </location>
</feature>
<dbReference type="Proteomes" id="UP000623467">
    <property type="component" value="Unassembled WGS sequence"/>
</dbReference>
<dbReference type="Pfam" id="PF20152">
    <property type="entry name" value="DUF6534"/>
    <property type="match status" value="1"/>
</dbReference>
<evidence type="ECO:0000313" key="3">
    <source>
        <dbReference type="EMBL" id="KAF7358829.1"/>
    </source>
</evidence>
<feature type="transmembrane region" description="Helical" evidence="1">
    <location>
        <begin position="163"/>
        <end position="185"/>
    </location>
</feature>
<feature type="transmembrane region" description="Helical" evidence="1">
    <location>
        <begin position="16"/>
        <end position="40"/>
    </location>
</feature>
<reference evidence="3" key="1">
    <citation type="submission" date="2020-05" db="EMBL/GenBank/DDBJ databases">
        <title>Mycena genomes resolve the evolution of fungal bioluminescence.</title>
        <authorList>
            <person name="Tsai I.J."/>
        </authorList>
    </citation>
    <scope>NUCLEOTIDE SEQUENCE</scope>
    <source>
        <strain evidence="3">160909Yilan</strain>
    </source>
</reference>
<feature type="transmembrane region" description="Helical" evidence="1">
    <location>
        <begin position="93"/>
        <end position="112"/>
    </location>
</feature>
<feature type="transmembrane region" description="Helical" evidence="1">
    <location>
        <begin position="205"/>
        <end position="225"/>
    </location>
</feature>
<dbReference type="AlphaFoldDB" id="A0A8H6YH17"/>